<dbReference type="InterPro" id="IPR055398">
    <property type="entry name" value="Rossmann-like_BshC"/>
</dbReference>
<protein>
    <recommendedName>
        <fullName evidence="2">Putative cysteine ligase BshC</fullName>
        <ecNumber evidence="2">6.-.-.-</ecNumber>
    </recommendedName>
</protein>
<keyword evidence="1 2" id="KW-0436">Ligase</keyword>
<sequence>MRYLFNDEFNDDIHCISEEDYKFFHHNKFDDESLHRLIKRAPHEHTERLASIIEKDMLEIVGDLTESQRNNIKKLKNGHKVVIGGQQAGLFGSPAYILHKVISILVVVKDIKEKVNYDAVPVFWVASEDHDYNEINHTHVYDSLHKRIKKVSYKPNLDIQMSIGFYEYDKKEMLNVLDEVFNYTEDSKQNIEIKNTIEREINAHTYWSELFTALTNKVFSEHGLLIFNAHSKDVRQLEKEIFQRIIEKSEEIDAAFRSGQQSFNQHFDISPTIQTDTNVHLFIHSESNRELLHRDGDVFKTEDKTYTKEELLNYLNESPETFSNNVVTRPLMQELLFNTIVFLGGGAEVKYWGELHEVFKVMDREMPIVLKRMSFLHVPPQLEKRLNEYDLSLTPNLVEHIEKEKDKLIDKSTNEKLLQRIQTLKDVIEQHYDSLGEVTETKHEETLIDINESRMLKEVDYLQRKYQYDVKRQVRNKLNQLDELLMLLLPKNALQERTFHPTVFSNAFIDFTPLTYTDQLIIIID</sequence>
<comment type="function">
    <text evidence="2">Involved in bacillithiol (BSH) biosynthesis. May catalyze the last step of the pathway, the addition of cysteine to glucosamine malate (GlcN-Mal) to generate BSH.</text>
</comment>
<dbReference type="KEGG" id="nmy:CJ229_000200"/>
<evidence type="ECO:0000259" key="4">
    <source>
        <dbReference type="Pfam" id="PF24850"/>
    </source>
</evidence>
<dbReference type="GO" id="GO:0016874">
    <property type="term" value="F:ligase activity"/>
    <property type="evidence" value="ECO:0007669"/>
    <property type="project" value="UniProtKB-UniRule"/>
</dbReference>
<dbReference type="NCBIfam" id="TIGR03998">
    <property type="entry name" value="thiol_BshC"/>
    <property type="match status" value="1"/>
</dbReference>
<dbReference type="Pfam" id="PF10079">
    <property type="entry name" value="Rossmann-like_BshC"/>
    <property type="match status" value="1"/>
</dbReference>
<accession>A0AAF0YPE3</accession>
<proteinExistence type="inferred from homology"/>
<evidence type="ECO:0000313" key="5">
    <source>
        <dbReference type="EMBL" id="WOS96196.1"/>
    </source>
</evidence>
<dbReference type="AlphaFoldDB" id="A0AAF0YPE3"/>
<evidence type="ECO:0000313" key="6">
    <source>
        <dbReference type="Proteomes" id="UP000243626"/>
    </source>
</evidence>
<evidence type="ECO:0000256" key="1">
    <source>
        <dbReference type="ARBA" id="ARBA00022598"/>
    </source>
</evidence>
<organism evidence="5 6">
    <name type="scientific">Nosocomiicoccus massiliensis</name>
    <dbReference type="NCBI Taxonomy" id="1232430"/>
    <lineage>
        <taxon>Bacteria</taxon>
        <taxon>Bacillati</taxon>
        <taxon>Bacillota</taxon>
        <taxon>Bacilli</taxon>
        <taxon>Bacillales</taxon>
        <taxon>Staphylococcaceae</taxon>
        <taxon>Nosocomiicoccus</taxon>
    </lineage>
</organism>
<dbReference type="Proteomes" id="UP000243626">
    <property type="component" value="Chromosome"/>
</dbReference>
<dbReference type="EC" id="6.-.-.-" evidence="2"/>
<dbReference type="HAMAP" id="MF_01867">
    <property type="entry name" value="BshC"/>
    <property type="match status" value="1"/>
</dbReference>
<feature type="domain" description="Bacillithiol biosynthesis BshC C-terminal coiled-coil" evidence="4">
    <location>
        <begin position="376"/>
        <end position="507"/>
    </location>
</feature>
<evidence type="ECO:0000259" key="3">
    <source>
        <dbReference type="Pfam" id="PF10079"/>
    </source>
</evidence>
<evidence type="ECO:0000256" key="2">
    <source>
        <dbReference type="HAMAP-Rule" id="MF_01867"/>
    </source>
</evidence>
<dbReference type="RefSeq" id="WP_180953395.1">
    <property type="nucleotide sequence ID" value="NZ_CP136964.1"/>
</dbReference>
<keyword evidence="6" id="KW-1185">Reference proteome</keyword>
<gene>
    <name evidence="2 5" type="primary">bshC</name>
    <name evidence="5" type="ORF">CJ229_000200</name>
</gene>
<feature type="domain" description="Bacillithiol biosynthesis BshC N-terminal Rossmann-like" evidence="3">
    <location>
        <begin position="21"/>
        <end position="373"/>
    </location>
</feature>
<dbReference type="PIRSF" id="PIRSF012535">
    <property type="entry name" value="UCP012535"/>
    <property type="match status" value="1"/>
</dbReference>
<name>A0AAF0YPE3_9STAP</name>
<dbReference type="Pfam" id="PF24850">
    <property type="entry name" value="CC_BshC"/>
    <property type="match status" value="1"/>
</dbReference>
<dbReference type="EMBL" id="CP136964">
    <property type="protein sequence ID" value="WOS96196.1"/>
    <property type="molecule type" value="Genomic_DNA"/>
</dbReference>
<reference evidence="6" key="1">
    <citation type="submission" date="2017-09" db="EMBL/GenBank/DDBJ databases">
        <title>Bacterial strain isolated from the female urinary microbiota.</title>
        <authorList>
            <person name="Thomas-White K."/>
            <person name="Kumar N."/>
            <person name="Forster S."/>
            <person name="Putonti C."/>
            <person name="Lawley T."/>
            <person name="Wolfe A.J."/>
        </authorList>
    </citation>
    <scope>NUCLEOTIDE SEQUENCE [LARGE SCALE GENOMIC DNA]</scope>
    <source>
        <strain evidence="6">UMB0959</strain>
    </source>
</reference>
<dbReference type="InterPro" id="IPR011199">
    <property type="entry name" value="Bacillithiol_biosynth_BshC"/>
</dbReference>
<dbReference type="InterPro" id="IPR055399">
    <property type="entry name" value="CC_BshC"/>
</dbReference>
<comment type="similarity">
    <text evidence="2">Belongs to the BshC family.</text>
</comment>